<proteinExistence type="predicted"/>
<evidence type="ECO:0000313" key="2">
    <source>
        <dbReference type="Proteomes" id="UP001234202"/>
    </source>
</evidence>
<protein>
    <submittedName>
        <fullName evidence="1">Uncharacterized protein</fullName>
    </submittedName>
</protein>
<name>A0ACC2XBM1_9TREE</name>
<dbReference type="Proteomes" id="UP001234202">
    <property type="component" value="Unassembled WGS sequence"/>
</dbReference>
<evidence type="ECO:0000313" key="1">
    <source>
        <dbReference type="EMBL" id="KAJ9121433.1"/>
    </source>
</evidence>
<organism evidence="1 2">
    <name type="scientific">Naganishia onofrii</name>
    <dbReference type="NCBI Taxonomy" id="1851511"/>
    <lineage>
        <taxon>Eukaryota</taxon>
        <taxon>Fungi</taxon>
        <taxon>Dikarya</taxon>
        <taxon>Basidiomycota</taxon>
        <taxon>Agaricomycotina</taxon>
        <taxon>Tremellomycetes</taxon>
        <taxon>Filobasidiales</taxon>
        <taxon>Filobasidiaceae</taxon>
        <taxon>Naganishia</taxon>
    </lineage>
</organism>
<reference evidence="1" key="1">
    <citation type="submission" date="2023-04" db="EMBL/GenBank/DDBJ databases">
        <title>Draft Genome sequencing of Naganishia species isolated from polar environments using Oxford Nanopore Technology.</title>
        <authorList>
            <person name="Leo P."/>
            <person name="Venkateswaran K."/>
        </authorList>
    </citation>
    <scope>NUCLEOTIDE SEQUENCE</scope>
    <source>
        <strain evidence="1">DBVPG 5303</strain>
    </source>
</reference>
<sequence length="296" mass="31942">MDVENEEDFVDSDLLESTSTPQEMQQSPSSDDTCFRKPAPAAHKSTRNGPTFTRGRCRSNDSGFVQPRWTPYPKSSGSNAASLRTENESTQASPLPSSSGTCSALDMDGFEIAPATVKKLERYRFTPSPEKAIPVIALPPPPPEDFEDGDVGAPIDLTENTCSDEEGLGYSPLSRKDILKNIKSSQLQTSPRGMAMNDDPCIGFEEPANLSILSRKASTGGNSTIKEEQRHSSDSVDLTKCSEALDDTMGLEPKAEAGPEAEKVEEPEAPLSDEQQKVLQMVLEGQSLFFTGSAGM</sequence>
<keyword evidence="2" id="KW-1185">Reference proteome</keyword>
<dbReference type="EMBL" id="JASBWV010000017">
    <property type="protein sequence ID" value="KAJ9121433.1"/>
    <property type="molecule type" value="Genomic_DNA"/>
</dbReference>
<comment type="caution">
    <text evidence="1">The sequence shown here is derived from an EMBL/GenBank/DDBJ whole genome shotgun (WGS) entry which is preliminary data.</text>
</comment>
<gene>
    <name evidence="1" type="ORF">QFC24_004771</name>
</gene>
<accession>A0ACC2XBM1</accession>